<evidence type="ECO:0000313" key="3">
    <source>
        <dbReference type="Proteomes" id="UP001501803"/>
    </source>
</evidence>
<sequence length="77" mass="7746">MRKVTFVNVMPDTRSCDCAQELNHPSGAAATAVTALDAGTVVAAEAGAAEAGALPSAKSPPTSARESAAEDICRKTE</sequence>
<accession>A0ABP7L2U6</accession>
<comment type="caution">
    <text evidence="2">The sequence shown here is derived from an EMBL/GenBank/DDBJ whole genome shotgun (WGS) entry which is preliminary data.</text>
</comment>
<reference evidence="3" key="1">
    <citation type="journal article" date="2019" name="Int. J. Syst. Evol. Microbiol.">
        <title>The Global Catalogue of Microorganisms (GCM) 10K type strain sequencing project: providing services to taxonomists for standard genome sequencing and annotation.</title>
        <authorList>
            <consortium name="The Broad Institute Genomics Platform"/>
            <consortium name="The Broad Institute Genome Sequencing Center for Infectious Disease"/>
            <person name="Wu L."/>
            <person name="Ma J."/>
        </authorList>
    </citation>
    <scope>NUCLEOTIDE SEQUENCE [LARGE SCALE GENOMIC DNA]</scope>
    <source>
        <strain evidence="3">JCM 17021</strain>
    </source>
</reference>
<name>A0ABP7L2U6_9MICO</name>
<feature type="compositionally biased region" description="Basic and acidic residues" evidence="1">
    <location>
        <begin position="67"/>
        <end position="77"/>
    </location>
</feature>
<dbReference type="Proteomes" id="UP001501803">
    <property type="component" value="Unassembled WGS sequence"/>
</dbReference>
<organism evidence="2 3">
    <name type="scientific">Leifsonia kafniensis</name>
    <dbReference type="NCBI Taxonomy" id="475957"/>
    <lineage>
        <taxon>Bacteria</taxon>
        <taxon>Bacillati</taxon>
        <taxon>Actinomycetota</taxon>
        <taxon>Actinomycetes</taxon>
        <taxon>Micrococcales</taxon>
        <taxon>Microbacteriaceae</taxon>
        <taxon>Leifsonia</taxon>
    </lineage>
</organism>
<evidence type="ECO:0000256" key="1">
    <source>
        <dbReference type="SAM" id="MobiDB-lite"/>
    </source>
</evidence>
<evidence type="ECO:0000313" key="2">
    <source>
        <dbReference type="EMBL" id="GAA3891805.1"/>
    </source>
</evidence>
<feature type="region of interest" description="Disordered" evidence="1">
    <location>
        <begin position="51"/>
        <end position="77"/>
    </location>
</feature>
<keyword evidence="3" id="KW-1185">Reference proteome</keyword>
<dbReference type="EMBL" id="BAABCN010000015">
    <property type="protein sequence ID" value="GAA3891805.1"/>
    <property type="molecule type" value="Genomic_DNA"/>
</dbReference>
<proteinExistence type="predicted"/>
<protein>
    <submittedName>
        <fullName evidence="2">Uncharacterized protein</fullName>
    </submittedName>
</protein>
<gene>
    <name evidence="2" type="ORF">GCM10022381_37060</name>
</gene>